<dbReference type="GO" id="GO:1990281">
    <property type="term" value="C:efflux pump complex"/>
    <property type="evidence" value="ECO:0007669"/>
    <property type="project" value="TreeGrafter"/>
</dbReference>
<gene>
    <name evidence="10" type="ordered locus">PST_2738</name>
</gene>
<comment type="similarity">
    <text evidence="2">Belongs to the membrane fusion protein (MFP) (TC 8.A.1) family.</text>
</comment>
<dbReference type="InterPro" id="IPR006143">
    <property type="entry name" value="RND_pump_MFP"/>
</dbReference>
<evidence type="ECO:0000259" key="9">
    <source>
        <dbReference type="Pfam" id="PF25967"/>
    </source>
</evidence>
<evidence type="ECO:0000256" key="5">
    <source>
        <dbReference type="SAM" id="Coils"/>
    </source>
</evidence>
<keyword evidence="11" id="KW-1185">Reference proteome</keyword>
<dbReference type="AlphaFoldDB" id="A4VN36"/>
<evidence type="ECO:0000256" key="1">
    <source>
        <dbReference type="ARBA" id="ARBA00004196"/>
    </source>
</evidence>
<dbReference type="EMBL" id="CP000304">
    <property type="protein sequence ID" value="ABP80387.1"/>
    <property type="molecule type" value="Genomic_DNA"/>
</dbReference>
<evidence type="ECO:0000256" key="3">
    <source>
        <dbReference type="ARBA" id="ARBA00022448"/>
    </source>
</evidence>
<dbReference type="Pfam" id="PF25967">
    <property type="entry name" value="RND-MFP_C"/>
    <property type="match status" value="1"/>
</dbReference>
<dbReference type="InterPro" id="IPR058627">
    <property type="entry name" value="MdtA-like_C"/>
</dbReference>
<dbReference type="Pfam" id="PF25954">
    <property type="entry name" value="Beta-barrel_RND_2"/>
    <property type="match status" value="1"/>
</dbReference>
<feature type="domain" description="Multidrug resistance protein MdtA-like alpha-helical hairpin" evidence="6">
    <location>
        <begin position="130"/>
        <end position="199"/>
    </location>
</feature>
<protein>
    <submittedName>
        <fullName evidence="10">Probable RND efflux membrane fusion protein</fullName>
    </submittedName>
</protein>
<sequence>MGVLILDWLVRYFYYTAQYKYSNPLRDRETFIVFRHVLSFASVLGLALTLTACGNGEPPQQLPRPVMVVHPQPASEARESYPGEVHARYEPELAFRIGGKVVERLVEAGDRVRKDQPLARLDPQDVRLQLDGMSAQVAAAEANLRVAKAEYDRYQALLGRQLVSQSQFDNADNAYRAAAARLQQARAEFDVASNQVDYAVLRATRDGLIAQRRIEVGQVVAAGQTAFVLAADGEREVAIDLPEQSLERYRIGQEVEVELWSQPGRQYRGQIRELSPAADAQSRTYSARVAFTEQDVPAELGQSALVSIRRDDDVALAVPLSALSAEQGRAHVWRLKPDSTVERVEVRTGPFGERLVPVLDGLAADDWIVLAGVQMLSDNQPVRPVDRHNRPVELAAQE</sequence>
<keyword evidence="3" id="KW-0813">Transport</keyword>
<dbReference type="SUPFAM" id="SSF111369">
    <property type="entry name" value="HlyD-like secretion proteins"/>
    <property type="match status" value="1"/>
</dbReference>
<evidence type="ECO:0000259" key="7">
    <source>
        <dbReference type="Pfam" id="PF25917"/>
    </source>
</evidence>
<dbReference type="Gene3D" id="1.10.287.470">
    <property type="entry name" value="Helix hairpin bin"/>
    <property type="match status" value="1"/>
</dbReference>
<dbReference type="InterPro" id="IPR058792">
    <property type="entry name" value="Beta-barrel_RND_2"/>
</dbReference>
<accession>A4VN36</accession>
<dbReference type="FunFam" id="2.40.30.170:FF:000014">
    <property type="entry name" value="Efflux RND transporter periplasmic adaptor subunit"/>
    <property type="match status" value="1"/>
</dbReference>
<dbReference type="PANTHER" id="PTHR30469:SF15">
    <property type="entry name" value="HLYD FAMILY OF SECRETION PROTEINS"/>
    <property type="match status" value="1"/>
</dbReference>
<dbReference type="eggNOG" id="COG0845">
    <property type="taxonomic scope" value="Bacteria"/>
</dbReference>
<dbReference type="Pfam" id="PF25876">
    <property type="entry name" value="HH_MFP_RND"/>
    <property type="match status" value="1"/>
</dbReference>
<dbReference type="Pfam" id="PF25917">
    <property type="entry name" value="BSH_RND"/>
    <property type="match status" value="1"/>
</dbReference>
<feature type="coiled-coil region" evidence="5">
    <location>
        <begin position="130"/>
        <end position="195"/>
    </location>
</feature>
<evidence type="ECO:0000256" key="2">
    <source>
        <dbReference type="ARBA" id="ARBA00009477"/>
    </source>
</evidence>
<dbReference type="KEGG" id="psa:PST_2738"/>
<proteinExistence type="inferred from homology"/>
<name>A4VN36_STUS1</name>
<dbReference type="Proteomes" id="UP000000233">
    <property type="component" value="Chromosome"/>
</dbReference>
<evidence type="ECO:0000259" key="8">
    <source>
        <dbReference type="Pfam" id="PF25954"/>
    </source>
</evidence>
<evidence type="ECO:0000259" key="6">
    <source>
        <dbReference type="Pfam" id="PF25876"/>
    </source>
</evidence>
<feature type="domain" description="Multidrug resistance protein MdtA-like barrel-sandwich hybrid" evidence="7">
    <location>
        <begin position="96"/>
        <end position="229"/>
    </location>
</feature>
<feature type="domain" description="CusB-like beta-barrel" evidence="8">
    <location>
        <begin position="238"/>
        <end position="296"/>
    </location>
</feature>
<comment type="subcellular location">
    <subcellularLocation>
        <location evidence="1">Cell envelope</location>
    </subcellularLocation>
</comment>
<evidence type="ECO:0000256" key="4">
    <source>
        <dbReference type="ARBA" id="ARBA00023054"/>
    </source>
</evidence>
<organism evidence="10 11">
    <name type="scientific">Stutzerimonas stutzeri (strain A1501)</name>
    <name type="common">Pseudomonas stutzeri</name>
    <dbReference type="NCBI Taxonomy" id="379731"/>
    <lineage>
        <taxon>Bacteria</taxon>
        <taxon>Pseudomonadati</taxon>
        <taxon>Pseudomonadota</taxon>
        <taxon>Gammaproteobacteria</taxon>
        <taxon>Pseudomonadales</taxon>
        <taxon>Pseudomonadaceae</taxon>
        <taxon>Stutzerimonas</taxon>
    </lineage>
</organism>
<dbReference type="InterPro" id="IPR058624">
    <property type="entry name" value="MdtA-like_HH"/>
</dbReference>
<evidence type="ECO:0000313" key="11">
    <source>
        <dbReference type="Proteomes" id="UP000000233"/>
    </source>
</evidence>
<dbReference type="NCBIfam" id="TIGR01730">
    <property type="entry name" value="RND_mfp"/>
    <property type="match status" value="1"/>
</dbReference>
<dbReference type="Gene3D" id="2.40.50.100">
    <property type="match status" value="1"/>
</dbReference>
<evidence type="ECO:0000313" key="10">
    <source>
        <dbReference type="EMBL" id="ABP80387.1"/>
    </source>
</evidence>
<dbReference type="HOGENOM" id="CLU_018816_1_0_6"/>
<keyword evidence="4 5" id="KW-0175">Coiled coil</keyword>
<dbReference type="Gene3D" id="2.40.420.20">
    <property type="match status" value="1"/>
</dbReference>
<dbReference type="InterPro" id="IPR058625">
    <property type="entry name" value="MdtA-like_BSH"/>
</dbReference>
<dbReference type="PANTHER" id="PTHR30469">
    <property type="entry name" value="MULTIDRUG RESISTANCE PROTEIN MDTA"/>
    <property type="match status" value="1"/>
</dbReference>
<dbReference type="Gene3D" id="2.40.30.170">
    <property type="match status" value="1"/>
</dbReference>
<reference evidence="10 11" key="1">
    <citation type="journal article" date="2008" name="Proc. Natl. Acad. Sci. U.S.A.">
        <title>Nitrogen fixation island and rhizosphere competence traits in the genome of root-associated Pseudomonas stutzeri A1501.</title>
        <authorList>
            <person name="Yan Y."/>
            <person name="Yang J."/>
            <person name="Dou Y."/>
            <person name="Chen M."/>
            <person name="Ping S."/>
            <person name="Peng J."/>
            <person name="Lu W."/>
            <person name="Zhang W."/>
            <person name="Yao Z."/>
            <person name="Li H."/>
            <person name="Liu W."/>
            <person name="He S."/>
            <person name="Geng L."/>
            <person name="Zhang X."/>
            <person name="Yang F."/>
            <person name="Yu H."/>
            <person name="Zhan Y."/>
            <person name="Li D."/>
            <person name="Lin Z."/>
            <person name="Wang Y."/>
            <person name="Elmerich C."/>
            <person name="Lin M."/>
            <person name="Jin Q."/>
        </authorList>
    </citation>
    <scope>NUCLEOTIDE SEQUENCE [LARGE SCALE GENOMIC DNA]</scope>
    <source>
        <strain evidence="10 11">A1501</strain>
    </source>
</reference>
<feature type="domain" description="Multidrug resistance protein MdtA-like C-terminal permuted SH3" evidence="9">
    <location>
        <begin position="315"/>
        <end position="374"/>
    </location>
</feature>
<dbReference type="GO" id="GO:0015562">
    <property type="term" value="F:efflux transmembrane transporter activity"/>
    <property type="evidence" value="ECO:0007669"/>
    <property type="project" value="TreeGrafter"/>
</dbReference>